<name>A0ACB9D3M0_9ASTR</name>
<gene>
    <name evidence="1" type="ORF">L1987_58773</name>
</gene>
<proteinExistence type="predicted"/>
<keyword evidence="2" id="KW-1185">Reference proteome</keyword>
<protein>
    <submittedName>
        <fullName evidence="1">Uncharacterized protein</fullName>
    </submittedName>
</protein>
<sequence length="370" mass="41662">MADIEVEEIVVVSDVSEGSSSGDDSGVGGRLLPEPIRGVRNCRVPPFVTKLYDLVSNKAIDSTISWVSNHNVAQMENQVSGGASSFAIWNEVDFGFKKVSWDRHEYANEWFQEGKPHLLKHIKRRNKQIISDNEKLTHELKKLESESNEIDNELYVFKEHVDNTISNQQKILRSIANVIKATFDHNHETTDNATPSLIMVGQQSRETSEICESSFVPMRLLPASVLSSPNSRLNSYSTKGTPVLEEKDYGITDAQKDAIISRLKGPSNAVWAGDMYNWVQGEHNFFEDQVKYLDLDYDYSIEDVDSDEESGTAQFFANQIKLGKQKAQPRRGNFGIRLLATSRPKGLIWLGLFSGFHGPVVWFYLLEGPS</sequence>
<organism evidence="1 2">
    <name type="scientific">Smallanthus sonchifolius</name>
    <dbReference type="NCBI Taxonomy" id="185202"/>
    <lineage>
        <taxon>Eukaryota</taxon>
        <taxon>Viridiplantae</taxon>
        <taxon>Streptophyta</taxon>
        <taxon>Embryophyta</taxon>
        <taxon>Tracheophyta</taxon>
        <taxon>Spermatophyta</taxon>
        <taxon>Magnoliopsida</taxon>
        <taxon>eudicotyledons</taxon>
        <taxon>Gunneridae</taxon>
        <taxon>Pentapetalae</taxon>
        <taxon>asterids</taxon>
        <taxon>campanulids</taxon>
        <taxon>Asterales</taxon>
        <taxon>Asteraceae</taxon>
        <taxon>Asteroideae</taxon>
        <taxon>Heliantheae alliance</taxon>
        <taxon>Millerieae</taxon>
        <taxon>Smallanthus</taxon>
    </lineage>
</organism>
<evidence type="ECO:0000313" key="1">
    <source>
        <dbReference type="EMBL" id="KAI3741106.1"/>
    </source>
</evidence>
<reference evidence="2" key="1">
    <citation type="journal article" date="2022" name="Mol. Ecol. Resour.">
        <title>The genomes of chicory, endive, great burdock and yacon provide insights into Asteraceae palaeo-polyploidization history and plant inulin production.</title>
        <authorList>
            <person name="Fan W."/>
            <person name="Wang S."/>
            <person name="Wang H."/>
            <person name="Wang A."/>
            <person name="Jiang F."/>
            <person name="Liu H."/>
            <person name="Zhao H."/>
            <person name="Xu D."/>
            <person name="Zhang Y."/>
        </authorList>
    </citation>
    <scope>NUCLEOTIDE SEQUENCE [LARGE SCALE GENOMIC DNA]</scope>
    <source>
        <strain evidence="2">cv. Yunnan</strain>
    </source>
</reference>
<evidence type="ECO:0000313" key="2">
    <source>
        <dbReference type="Proteomes" id="UP001056120"/>
    </source>
</evidence>
<reference evidence="1 2" key="2">
    <citation type="journal article" date="2022" name="Mol. Ecol. Resour.">
        <title>The genomes of chicory, endive, great burdock and yacon provide insights into Asteraceae paleo-polyploidization history and plant inulin production.</title>
        <authorList>
            <person name="Fan W."/>
            <person name="Wang S."/>
            <person name="Wang H."/>
            <person name="Wang A."/>
            <person name="Jiang F."/>
            <person name="Liu H."/>
            <person name="Zhao H."/>
            <person name="Xu D."/>
            <person name="Zhang Y."/>
        </authorList>
    </citation>
    <scope>NUCLEOTIDE SEQUENCE [LARGE SCALE GENOMIC DNA]</scope>
    <source>
        <strain evidence="2">cv. Yunnan</strain>
        <tissue evidence="1">Leaves</tissue>
    </source>
</reference>
<comment type="caution">
    <text evidence="1">The sequence shown here is derived from an EMBL/GenBank/DDBJ whole genome shotgun (WGS) entry which is preliminary data.</text>
</comment>
<dbReference type="Proteomes" id="UP001056120">
    <property type="component" value="Linkage Group LG20"/>
</dbReference>
<accession>A0ACB9D3M0</accession>
<dbReference type="EMBL" id="CM042037">
    <property type="protein sequence ID" value="KAI3741106.1"/>
    <property type="molecule type" value="Genomic_DNA"/>
</dbReference>